<sequence>MSDDITATDQPRDPAGRAPEPDWILKFSIKGGDIVEWIAAKSAVFGALEELKTQDRATGPLSWFFLPMGAINMGEVLFVTIRPRPPEPQPEPEPARRARFSLV</sequence>
<feature type="region of interest" description="Disordered" evidence="1">
    <location>
        <begin position="1"/>
        <end position="20"/>
    </location>
</feature>
<evidence type="ECO:0000256" key="1">
    <source>
        <dbReference type="SAM" id="MobiDB-lite"/>
    </source>
</evidence>
<accession>A0A4R8G745</accession>
<comment type="caution">
    <text evidence="2">The sequence shown here is derived from an EMBL/GenBank/DDBJ whole genome shotgun (WGS) entry which is preliminary data.</text>
</comment>
<evidence type="ECO:0000313" key="3">
    <source>
        <dbReference type="Proteomes" id="UP000295484"/>
    </source>
</evidence>
<feature type="region of interest" description="Disordered" evidence="1">
    <location>
        <begin position="82"/>
        <end position="103"/>
    </location>
</feature>
<protein>
    <submittedName>
        <fullName evidence="2">Uncharacterized protein</fullName>
    </submittedName>
</protein>
<gene>
    <name evidence="2" type="ORF">EV657_10514</name>
</gene>
<proteinExistence type="predicted"/>
<dbReference type="Proteomes" id="UP000295484">
    <property type="component" value="Unassembled WGS sequence"/>
</dbReference>
<dbReference type="RefSeq" id="WP_134077392.1">
    <property type="nucleotide sequence ID" value="NZ_SOEB01000005.1"/>
</dbReference>
<name>A0A4R8G745_9RHOB</name>
<reference evidence="2 3" key="1">
    <citation type="submission" date="2019-03" db="EMBL/GenBank/DDBJ databases">
        <title>Genomic Encyclopedia of Type Strains, Phase IV (KMG-IV): sequencing the most valuable type-strain genomes for metagenomic binning, comparative biology and taxonomic classification.</title>
        <authorList>
            <person name="Goeker M."/>
        </authorList>
    </citation>
    <scope>NUCLEOTIDE SEQUENCE [LARGE SCALE GENOMIC DNA]</scope>
    <source>
        <strain evidence="2 3">JA181</strain>
    </source>
</reference>
<dbReference type="AlphaFoldDB" id="A0A4R8G745"/>
<dbReference type="EMBL" id="SOEB01000005">
    <property type="protein sequence ID" value="TDX31168.1"/>
    <property type="molecule type" value="Genomic_DNA"/>
</dbReference>
<organism evidence="2 3">
    <name type="scientific">Rhodovulum visakhapatnamense</name>
    <dbReference type="NCBI Taxonomy" id="364297"/>
    <lineage>
        <taxon>Bacteria</taxon>
        <taxon>Pseudomonadati</taxon>
        <taxon>Pseudomonadota</taxon>
        <taxon>Alphaproteobacteria</taxon>
        <taxon>Rhodobacterales</taxon>
        <taxon>Paracoccaceae</taxon>
        <taxon>Rhodovulum</taxon>
    </lineage>
</organism>
<evidence type="ECO:0000313" key="2">
    <source>
        <dbReference type="EMBL" id="TDX31168.1"/>
    </source>
</evidence>